<dbReference type="PANTHER" id="PTHR28037">
    <property type="entry name" value="ALCOHOL O-ACETYLTRANSFERASE 1-RELATED"/>
    <property type="match status" value="1"/>
</dbReference>
<feature type="transmembrane region" description="Helical" evidence="1">
    <location>
        <begin position="216"/>
        <end position="234"/>
    </location>
</feature>
<reference evidence="2 3" key="1">
    <citation type="submission" date="2016-05" db="EMBL/GenBank/DDBJ databases">
        <title>A degradative enzymes factory behind the ericoid mycorrhizal symbiosis.</title>
        <authorList>
            <consortium name="DOE Joint Genome Institute"/>
            <person name="Martino E."/>
            <person name="Morin E."/>
            <person name="Grelet G."/>
            <person name="Kuo A."/>
            <person name="Kohler A."/>
            <person name="Daghino S."/>
            <person name="Barry K."/>
            <person name="Choi C."/>
            <person name="Cichocki N."/>
            <person name="Clum A."/>
            <person name="Copeland A."/>
            <person name="Hainaut M."/>
            <person name="Haridas S."/>
            <person name="Labutti K."/>
            <person name="Lindquist E."/>
            <person name="Lipzen A."/>
            <person name="Khouja H.-R."/>
            <person name="Murat C."/>
            <person name="Ohm R."/>
            <person name="Olson A."/>
            <person name="Spatafora J."/>
            <person name="Veneault-Fourrey C."/>
            <person name="Henrissat B."/>
            <person name="Grigoriev I."/>
            <person name="Martin F."/>
            <person name="Perotto S."/>
        </authorList>
    </citation>
    <scope>NUCLEOTIDE SEQUENCE [LARGE SCALE GENOMIC DNA]</scope>
    <source>
        <strain evidence="2 3">UAMH 7357</strain>
    </source>
</reference>
<evidence type="ECO:0000313" key="3">
    <source>
        <dbReference type="Proteomes" id="UP000235672"/>
    </source>
</evidence>
<dbReference type="PANTHER" id="PTHR28037:SF1">
    <property type="entry name" value="ALCOHOL O-ACETYLTRANSFERASE 1-RELATED"/>
    <property type="match status" value="1"/>
</dbReference>
<keyword evidence="1" id="KW-0812">Transmembrane</keyword>
<dbReference type="EMBL" id="KZ613495">
    <property type="protein sequence ID" value="PMD18314.1"/>
    <property type="molecule type" value="Genomic_DNA"/>
</dbReference>
<evidence type="ECO:0000256" key="1">
    <source>
        <dbReference type="SAM" id="Phobius"/>
    </source>
</evidence>
<dbReference type="Proteomes" id="UP000235672">
    <property type="component" value="Unassembled WGS sequence"/>
</dbReference>
<proteinExistence type="predicted"/>
<evidence type="ECO:0008006" key="4">
    <source>
        <dbReference type="Google" id="ProtNLM"/>
    </source>
</evidence>
<accession>A0A2J6PWF8</accession>
<dbReference type="GO" id="GO:0008080">
    <property type="term" value="F:N-acetyltransferase activity"/>
    <property type="evidence" value="ECO:0007669"/>
    <property type="project" value="TreeGrafter"/>
</dbReference>
<dbReference type="OrthoDB" id="2150604at2759"/>
<dbReference type="Pfam" id="PF07247">
    <property type="entry name" value="AATase"/>
    <property type="match status" value="1"/>
</dbReference>
<dbReference type="SUPFAM" id="SSF52777">
    <property type="entry name" value="CoA-dependent acyltransferases"/>
    <property type="match status" value="1"/>
</dbReference>
<dbReference type="STRING" id="1745343.A0A2J6PWF8"/>
<keyword evidence="1" id="KW-1133">Transmembrane helix</keyword>
<keyword evidence="3" id="KW-1185">Reference proteome</keyword>
<gene>
    <name evidence="2" type="ORF">NA56DRAFT_706921</name>
</gene>
<name>A0A2J6PWF8_9HELO</name>
<evidence type="ECO:0000313" key="2">
    <source>
        <dbReference type="EMBL" id="PMD18314.1"/>
    </source>
</evidence>
<dbReference type="InterPro" id="IPR010828">
    <property type="entry name" value="Atf2/Sli1-like"/>
</dbReference>
<sequence length="511" mass="58054">MAAELTRSSKTTDQGCGYKLIREAGPLELLTHLYHDLGIQSNVLVFAEYTKDGQLLTKSRILKALAVVINDQSALSIIGISQPSVKKEGNHRLWEARLPALRIQDCVEFLEIQGNLNASQVFENAHNQWFDTKDATKPWWKVIIINGRYVMFVFHHSIGDGLSGYAFHRSFLAALNANEALSETMSEITSENTFAIHQPPKMPTASPFDHINTKVSWIYVIYGFLFWSIMRFFVNQKHFFFSDALFPKEYPTFDRPFPVEIKTRTKVELLRIDSEIMTRCLAECRKHNTSFTALLHTLIQVTLASDIYPNAKFGFSRLAVNLRPLLKVDPGRDVFTNAVSTYYRVHPLGRYRAYAWGRTSSSASSPTQEMSIDAPKMWELAKTYKRDLNHATYKSGVVMQDFLICKIFDGDMEDVSFFGHGLYQNNSFLISNLGVFEPRENMHEGGWSIKDIGFSAGAIRATLSDFGMVFNVASVKEKDCLISAVYEEGVLKDEMVKKVLMAVLKRIKLLI</sequence>
<dbReference type="AlphaFoldDB" id="A0A2J6PWF8"/>
<protein>
    <recommendedName>
        <fullName evidence="4">Alcohol acetyltransferase</fullName>
    </recommendedName>
</protein>
<dbReference type="InterPro" id="IPR052058">
    <property type="entry name" value="Alcohol_O-acetyltransferase"/>
</dbReference>
<organism evidence="2 3">
    <name type="scientific">Hyaloscypha hepaticicola</name>
    <dbReference type="NCBI Taxonomy" id="2082293"/>
    <lineage>
        <taxon>Eukaryota</taxon>
        <taxon>Fungi</taxon>
        <taxon>Dikarya</taxon>
        <taxon>Ascomycota</taxon>
        <taxon>Pezizomycotina</taxon>
        <taxon>Leotiomycetes</taxon>
        <taxon>Helotiales</taxon>
        <taxon>Hyaloscyphaceae</taxon>
        <taxon>Hyaloscypha</taxon>
    </lineage>
</organism>
<keyword evidence="1" id="KW-0472">Membrane</keyword>